<dbReference type="AlphaFoldDB" id="A0A6I9WRH5"/>
<protein>
    <submittedName>
        <fullName evidence="3">Uncharacterized protein LOC105430386</fullName>
    </submittedName>
</protein>
<dbReference type="RefSeq" id="XP_011642234.1">
    <property type="nucleotide sequence ID" value="XM_011643932.1"/>
</dbReference>
<keyword evidence="1" id="KW-0732">Signal</keyword>
<evidence type="ECO:0000313" key="2">
    <source>
        <dbReference type="Proteomes" id="UP000504615"/>
    </source>
</evidence>
<feature type="signal peptide" evidence="1">
    <location>
        <begin position="1"/>
        <end position="21"/>
    </location>
</feature>
<dbReference type="OrthoDB" id="7676095at2759"/>
<organism evidence="2 3">
    <name type="scientific">Pogonomyrmex barbatus</name>
    <name type="common">red harvester ant</name>
    <dbReference type="NCBI Taxonomy" id="144034"/>
    <lineage>
        <taxon>Eukaryota</taxon>
        <taxon>Metazoa</taxon>
        <taxon>Ecdysozoa</taxon>
        <taxon>Arthropoda</taxon>
        <taxon>Hexapoda</taxon>
        <taxon>Insecta</taxon>
        <taxon>Pterygota</taxon>
        <taxon>Neoptera</taxon>
        <taxon>Endopterygota</taxon>
        <taxon>Hymenoptera</taxon>
        <taxon>Apocrita</taxon>
        <taxon>Aculeata</taxon>
        <taxon>Formicoidea</taxon>
        <taxon>Formicidae</taxon>
        <taxon>Myrmicinae</taxon>
        <taxon>Pogonomyrmex</taxon>
    </lineage>
</organism>
<dbReference type="Proteomes" id="UP000504615">
    <property type="component" value="Unplaced"/>
</dbReference>
<gene>
    <name evidence="3" type="primary">LOC105430386</name>
</gene>
<reference evidence="3" key="1">
    <citation type="submission" date="2025-08" db="UniProtKB">
        <authorList>
            <consortium name="RefSeq"/>
        </authorList>
    </citation>
    <scope>IDENTIFICATION</scope>
</reference>
<proteinExistence type="predicted"/>
<dbReference type="KEGG" id="pbar:105430386"/>
<name>A0A6I9WRH5_9HYME</name>
<accession>A0A6I9WRH5</accession>
<evidence type="ECO:0000313" key="3">
    <source>
        <dbReference type="RefSeq" id="XP_011642234.1"/>
    </source>
</evidence>
<keyword evidence="2" id="KW-1185">Reference proteome</keyword>
<sequence>MRCTALCVLLLAISESLLTYAKVVVIVPRQVRRSPAVPWRPPGHYKKSSYGGNDFHRHAHYGHVNRYKKPFRPLPYGGHDNFDHSHEGVNHVNVPYGKDVSHNLSFGKGYVPYDGIKSNSLPLVRDRYAGAYARQPAVPDYPPTSFTSVGQEYTASATHSYDNPQVDSYFSDMENAARGELRGSLKESVNKYYGTRSIEKDLSLRNQQALSSIIENNKDTENLSKDTSSVAYVQAASVPTSATIPTSIVNAQGAVILPAGIPPATIAGNKDGIVLRDTVSLDEYQRKLEELTKTWPNMLSSGTNFVTTGAIAAPQQLHAGFSTGLPGAAFSGLTGGVNWVTNLAQAKQGYAVREDHGDPTTYDFRTMTITQNSPYQILSFGGVPASAGIAQSAHG</sequence>
<dbReference type="GeneID" id="105430386"/>
<evidence type="ECO:0000256" key="1">
    <source>
        <dbReference type="SAM" id="SignalP"/>
    </source>
</evidence>
<feature type="chain" id="PRO_5026660329" evidence="1">
    <location>
        <begin position="22"/>
        <end position="395"/>
    </location>
</feature>